<dbReference type="InterPro" id="IPR000160">
    <property type="entry name" value="GGDEF_dom"/>
</dbReference>
<dbReference type="InterPro" id="IPR003660">
    <property type="entry name" value="HAMP_dom"/>
</dbReference>
<proteinExistence type="predicted"/>
<name>A0ABT3PAS1_9ALTE</name>
<dbReference type="CDD" id="cd01948">
    <property type="entry name" value="EAL"/>
    <property type="match status" value="1"/>
</dbReference>
<evidence type="ECO:0000259" key="4">
    <source>
        <dbReference type="PROSITE" id="PS50887"/>
    </source>
</evidence>
<dbReference type="Gene3D" id="6.10.340.10">
    <property type="match status" value="1"/>
</dbReference>
<dbReference type="SUPFAM" id="SSF158472">
    <property type="entry name" value="HAMP domain-like"/>
    <property type="match status" value="1"/>
</dbReference>
<dbReference type="SMART" id="SM00304">
    <property type="entry name" value="HAMP"/>
    <property type="match status" value="1"/>
</dbReference>
<dbReference type="PANTHER" id="PTHR33121:SF79">
    <property type="entry name" value="CYCLIC DI-GMP PHOSPHODIESTERASE PDED-RELATED"/>
    <property type="match status" value="1"/>
</dbReference>
<dbReference type="NCBIfam" id="TIGR00254">
    <property type="entry name" value="GGDEF"/>
    <property type="match status" value="1"/>
</dbReference>
<dbReference type="Proteomes" id="UP001142810">
    <property type="component" value="Unassembled WGS sequence"/>
</dbReference>
<feature type="domain" description="GGDEF" evidence="4">
    <location>
        <begin position="379"/>
        <end position="505"/>
    </location>
</feature>
<evidence type="ECO:0000313" key="5">
    <source>
        <dbReference type="EMBL" id="MCW8109862.1"/>
    </source>
</evidence>
<dbReference type="InterPro" id="IPR001633">
    <property type="entry name" value="EAL_dom"/>
</dbReference>
<dbReference type="SUPFAM" id="SSF55073">
    <property type="entry name" value="Nucleotide cyclase"/>
    <property type="match status" value="1"/>
</dbReference>
<dbReference type="EMBL" id="JAPFRD010000013">
    <property type="protein sequence ID" value="MCW8109862.1"/>
    <property type="molecule type" value="Genomic_DNA"/>
</dbReference>
<evidence type="ECO:0000256" key="1">
    <source>
        <dbReference type="SAM" id="Phobius"/>
    </source>
</evidence>
<dbReference type="InterPro" id="IPR050706">
    <property type="entry name" value="Cyclic-di-GMP_PDE-like"/>
</dbReference>
<dbReference type="Gene3D" id="3.30.70.270">
    <property type="match status" value="1"/>
</dbReference>
<evidence type="ECO:0000259" key="3">
    <source>
        <dbReference type="PROSITE" id="PS50885"/>
    </source>
</evidence>
<protein>
    <submittedName>
        <fullName evidence="5">EAL domain-containing protein</fullName>
    </submittedName>
</protein>
<dbReference type="SUPFAM" id="SSF141868">
    <property type="entry name" value="EAL domain-like"/>
    <property type="match status" value="1"/>
</dbReference>
<comment type="caution">
    <text evidence="5">The sequence shown here is derived from an EMBL/GenBank/DDBJ whole genome shotgun (WGS) entry which is preliminary data.</text>
</comment>
<accession>A0ABT3PAS1</accession>
<keyword evidence="6" id="KW-1185">Reference proteome</keyword>
<dbReference type="PROSITE" id="PS50887">
    <property type="entry name" value="GGDEF"/>
    <property type="match status" value="1"/>
</dbReference>
<dbReference type="Pfam" id="PF00563">
    <property type="entry name" value="EAL"/>
    <property type="match status" value="1"/>
</dbReference>
<dbReference type="InterPro" id="IPR043128">
    <property type="entry name" value="Rev_trsase/Diguanyl_cyclase"/>
</dbReference>
<keyword evidence="1" id="KW-0472">Membrane</keyword>
<feature type="domain" description="HAMP" evidence="3">
    <location>
        <begin position="294"/>
        <end position="347"/>
    </location>
</feature>
<dbReference type="Gene3D" id="3.20.20.450">
    <property type="entry name" value="EAL domain"/>
    <property type="match status" value="1"/>
</dbReference>
<evidence type="ECO:0000259" key="2">
    <source>
        <dbReference type="PROSITE" id="PS50883"/>
    </source>
</evidence>
<dbReference type="PROSITE" id="PS50883">
    <property type="entry name" value="EAL"/>
    <property type="match status" value="1"/>
</dbReference>
<gene>
    <name evidence="5" type="ORF">OPS25_15250</name>
</gene>
<dbReference type="Pfam" id="PF00672">
    <property type="entry name" value="HAMP"/>
    <property type="match status" value="1"/>
</dbReference>
<feature type="transmembrane region" description="Helical" evidence="1">
    <location>
        <begin position="274"/>
        <end position="293"/>
    </location>
</feature>
<dbReference type="InterPro" id="IPR029787">
    <property type="entry name" value="Nucleotide_cyclase"/>
</dbReference>
<dbReference type="InterPro" id="IPR035919">
    <property type="entry name" value="EAL_sf"/>
</dbReference>
<dbReference type="CDD" id="cd06225">
    <property type="entry name" value="HAMP"/>
    <property type="match status" value="1"/>
</dbReference>
<dbReference type="PANTHER" id="PTHR33121">
    <property type="entry name" value="CYCLIC DI-GMP PHOSPHODIESTERASE PDEF"/>
    <property type="match status" value="1"/>
</dbReference>
<keyword evidence="1" id="KW-1133">Transmembrane helix</keyword>
<feature type="transmembrane region" description="Helical" evidence="1">
    <location>
        <begin position="12"/>
        <end position="31"/>
    </location>
</feature>
<dbReference type="SMART" id="SM00267">
    <property type="entry name" value="GGDEF"/>
    <property type="match status" value="1"/>
</dbReference>
<feature type="domain" description="EAL" evidence="2">
    <location>
        <begin position="513"/>
        <end position="768"/>
    </location>
</feature>
<keyword evidence="1" id="KW-0812">Transmembrane</keyword>
<dbReference type="SMART" id="SM00052">
    <property type="entry name" value="EAL"/>
    <property type="match status" value="1"/>
</dbReference>
<dbReference type="PROSITE" id="PS50885">
    <property type="entry name" value="HAMP"/>
    <property type="match status" value="1"/>
</dbReference>
<dbReference type="CDD" id="cd01949">
    <property type="entry name" value="GGDEF"/>
    <property type="match status" value="1"/>
</dbReference>
<dbReference type="RefSeq" id="WP_265618744.1">
    <property type="nucleotide sequence ID" value="NZ_JAPFRD010000013.1"/>
</dbReference>
<dbReference type="Pfam" id="PF00990">
    <property type="entry name" value="GGDEF"/>
    <property type="match status" value="1"/>
</dbReference>
<evidence type="ECO:0000313" key="6">
    <source>
        <dbReference type="Proteomes" id="UP001142810"/>
    </source>
</evidence>
<sequence>MAAKSLNQQIFRLTGGLVLLSTIAILVNVWFSTVEHAEQQLETNLQIAESVFKQIFRNREEQLYNSVDILTSDFGFKAAVASDDEATIESALLNHGRRVEADLMAQLSLQGSVISTTNSSLNVGEPFPYQNLIEQTNQRGGVSTIMMLNDQLYQAILLVVETPRPHGITLIGFNVDNRLLERLKGITQLDVTISVEQSNDISYSVSTLQPAIKEQALKQTNADLSWLDVLLFSDALYISKRFLYVDNDNNQIWVTLSENVTRLYGEFNRLQLKISVIAGLLLILTLMFGAMLAKKLSTPLYGLSRYARKISAGDYDQLIEVDSKTKEIDALSNAFVAMQANIKERQSEIVFQATHDLLTGIFNRYKIAKILDAKFKENTEFMVIGANIHGFRGVNDIFGYQSGDRCLQAIAARFEQLDGKCARLSGGEFLWLPDKELNGDMLRVIQRKIEMPIIVDDVVMNIKIALGVLHCPQDCDNSESVFKRINICLDEARVTPDLIVTYAEEFEKNYIRRLAIISELKKALASKHSELSISYQPKLNLHTNQVDHAEALIRWNSERLGFVPPDEFIAIAEQAGLINQVTEWVINAVVDDVAIMREQNIPLSVAINLSAKDIVDPHLLTYVTDKLKEFNLAADCLSFEITESDIVSEPTKAIVELQRFRDAGFSLAIDDFGTGYSSLTYLKSLPVTELKIDKSFVLKLNEQNSDQQIVQTILQLAKSFNLSVVAEGVEDNASLTLLRDWGCKWAQGYYICKPAPLVQLINWYTDNLATDWMK</sequence>
<organism evidence="5 6">
    <name type="scientific">Alteromonas aquimaris</name>
    <dbReference type="NCBI Taxonomy" id="2998417"/>
    <lineage>
        <taxon>Bacteria</taxon>
        <taxon>Pseudomonadati</taxon>
        <taxon>Pseudomonadota</taxon>
        <taxon>Gammaproteobacteria</taxon>
        <taxon>Alteromonadales</taxon>
        <taxon>Alteromonadaceae</taxon>
        <taxon>Alteromonas/Salinimonas group</taxon>
        <taxon>Alteromonas</taxon>
    </lineage>
</organism>
<reference evidence="5" key="1">
    <citation type="submission" date="2022-11" db="EMBL/GenBank/DDBJ databases">
        <title>Alteromonas sp. nov., isolated from sea water of the Qingdao.</title>
        <authorList>
            <person name="Wang Q."/>
        </authorList>
    </citation>
    <scope>NUCLEOTIDE SEQUENCE</scope>
    <source>
        <strain evidence="5">ASW11-7</strain>
    </source>
</reference>